<dbReference type="InterPro" id="IPR008797">
    <property type="entry name" value="PSII_PsbQ"/>
</dbReference>
<dbReference type="PROSITE" id="PS51257">
    <property type="entry name" value="PROKAR_LIPOPROTEIN"/>
    <property type="match status" value="1"/>
</dbReference>
<proteinExistence type="predicted"/>
<dbReference type="AlphaFoldDB" id="A0A0V7ZCY8"/>
<keyword evidence="2" id="KW-0793">Thylakoid</keyword>
<dbReference type="Gene3D" id="1.20.120.290">
    <property type="entry name" value="Oxygen-evolving enhancer protein 3 (PsbQ), four-helix up-down bundle"/>
    <property type="match status" value="1"/>
</dbReference>
<dbReference type="GO" id="GO:0005509">
    <property type="term" value="F:calcium ion binding"/>
    <property type="evidence" value="ECO:0007669"/>
    <property type="project" value="InterPro"/>
</dbReference>
<comment type="caution">
    <text evidence="5">The sequence shown here is derived from an EMBL/GenBank/DDBJ whole genome shotgun (WGS) entry which is preliminary data.</text>
</comment>
<dbReference type="EMBL" id="LMTZ01000157">
    <property type="protein sequence ID" value="KST62409.1"/>
    <property type="molecule type" value="Genomic_DNA"/>
</dbReference>
<evidence type="ECO:0000256" key="4">
    <source>
        <dbReference type="SAM" id="SignalP"/>
    </source>
</evidence>
<keyword evidence="6" id="KW-1185">Reference proteome</keyword>
<keyword evidence="4" id="KW-0732">Signal</keyword>
<feature type="signal peptide" evidence="4">
    <location>
        <begin position="1"/>
        <end position="28"/>
    </location>
</feature>
<dbReference type="Pfam" id="PF05757">
    <property type="entry name" value="PsbQ"/>
    <property type="match status" value="1"/>
</dbReference>
<organism evidence="5 6">
    <name type="scientific">Mastigocoleus testarum BC008</name>
    <dbReference type="NCBI Taxonomy" id="371196"/>
    <lineage>
        <taxon>Bacteria</taxon>
        <taxon>Bacillati</taxon>
        <taxon>Cyanobacteriota</taxon>
        <taxon>Cyanophyceae</taxon>
        <taxon>Nostocales</taxon>
        <taxon>Hapalosiphonaceae</taxon>
        <taxon>Mastigocoleus</taxon>
    </lineage>
</organism>
<dbReference type="Proteomes" id="UP000053372">
    <property type="component" value="Unassembled WGS sequence"/>
</dbReference>
<comment type="subcellular location">
    <subcellularLocation>
        <location evidence="1">Membrane</location>
    </subcellularLocation>
</comment>
<evidence type="ECO:0000256" key="2">
    <source>
        <dbReference type="ARBA" id="ARBA00023078"/>
    </source>
</evidence>
<keyword evidence="3" id="KW-0472">Membrane</keyword>
<dbReference type="GO" id="GO:0015979">
    <property type="term" value="P:photosynthesis"/>
    <property type="evidence" value="ECO:0007669"/>
    <property type="project" value="InterPro"/>
</dbReference>
<evidence type="ECO:0000313" key="5">
    <source>
        <dbReference type="EMBL" id="KST62409.1"/>
    </source>
</evidence>
<name>A0A0V7ZCY8_9CYAN</name>
<dbReference type="GO" id="GO:0009654">
    <property type="term" value="C:photosystem II oxygen evolving complex"/>
    <property type="evidence" value="ECO:0007669"/>
    <property type="project" value="InterPro"/>
</dbReference>
<dbReference type="SUPFAM" id="SSF101112">
    <property type="entry name" value="Oxygen-evolving enhancer protein 3"/>
    <property type="match status" value="1"/>
</dbReference>
<dbReference type="NCBIfam" id="TIGR03042">
    <property type="entry name" value="PS_II_psbQ_bact"/>
    <property type="match status" value="1"/>
</dbReference>
<dbReference type="GO" id="GO:0019898">
    <property type="term" value="C:extrinsic component of membrane"/>
    <property type="evidence" value="ECO:0007669"/>
    <property type="project" value="InterPro"/>
</dbReference>
<dbReference type="RefSeq" id="WP_027846247.1">
    <property type="nucleotide sequence ID" value="NZ_LMTZ01000157.1"/>
</dbReference>
<evidence type="ECO:0000256" key="3">
    <source>
        <dbReference type="ARBA" id="ARBA00023136"/>
    </source>
</evidence>
<evidence type="ECO:0000256" key="1">
    <source>
        <dbReference type="ARBA" id="ARBA00004370"/>
    </source>
</evidence>
<gene>
    <name evidence="5" type="ORF">BC008_09585</name>
</gene>
<sequence length="156" mass="17687">MGRQRSIFSLILVFVATFLFGCSGPTVAKAPPTYTPNQLQKIQEYSTEVIAVRDRGSELEDLIEKQDWRRVGNFIHGPMTEARLAINYTASNLLPQEQKEARKISKDMLSYLVKIDKAAESNDRFEALNSYSAVYADIDRFLKLLPEIEPEPVSES</sequence>
<dbReference type="OrthoDB" id="425184at2"/>
<accession>A0A0V7ZCY8</accession>
<reference evidence="5 6" key="1">
    <citation type="journal article" date="2015" name="Genome Announc.">
        <title>Draft Genome of the Euendolithic (true boring) Cyanobacterium Mastigocoleus testarum strain BC008.</title>
        <authorList>
            <person name="Guida B.S."/>
            <person name="Garcia-Pichel F."/>
        </authorList>
    </citation>
    <scope>NUCLEOTIDE SEQUENCE [LARGE SCALE GENOMIC DNA]</scope>
    <source>
        <strain evidence="5 6">BC008</strain>
    </source>
</reference>
<protein>
    <submittedName>
        <fullName evidence="5">Photosystem II protein PsbQ</fullName>
    </submittedName>
</protein>
<dbReference type="InterPro" id="IPR017487">
    <property type="entry name" value="PSII_PsbQ_cyanobac"/>
</dbReference>
<feature type="chain" id="PRO_5006890058" evidence="4">
    <location>
        <begin position="29"/>
        <end position="156"/>
    </location>
</feature>
<dbReference type="InterPro" id="IPR023222">
    <property type="entry name" value="PsbQ-like_dom_sf"/>
</dbReference>
<evidence type="ECO:0000313" key="6">
    <source>
        <dbReference type="Proteomes" id="UP000053372"/>
    </source>
</evidence>